<dbReference type="EMBL" id="CP002002">
    <property type="protein sequence ID" value="AEO07526.1"/>
    <property type="molecule type" value="Genomic_DNA"/>
</dbReference>
<dbReference type="HOGENOM" id="CLU_033536_0_1_9"/>
<keyword evidence="3" id="KW-0328">Glycosyltransferase</keyword>
<keyword evidence="4" id="KW-0808">Transferase</keyword>
<dbReference type="KEGG" id="lmt:LMRG_01697"/>
<dbReference type="InterPro" id="IPR050256">
    <property type="entry name" value="Glycosyltransferase_2"/>
</dbReference>
<evidence type="ECO:0000313" key="11">
    <source>
        <dbReference type="EMBL" id="AEO07526.1"/>
    </source>
</evidence>
<keyword evidence="7 9" id="KW-0472">Membrane</keyword>
<evidence type="ECO:0000256" key="5">
    <source>
        <dbReference type="ARBA" id="ARBA00022692"/>
    </source>
</evidence>
<proteinExistence type="inferred from homology"/>
<dbReference type="PANTHER" id="PTHR48090">
    <property type="entry name" value="UNDECAPRENYL-PHOSPHATE 4-DEOXY-4-FORMAMIDO-L-ARABINOSE TRANSFERASE-RELATED"/>
    <property type="match status" value="1"/>
</dbReference>
<keyword evidence="5 9" id="KW-0812">Transmembrane</keyword>
<dbReference type="InterPro" id="IPR029044">
    <property type="entry name" value="Nucleotide-diphossugar_trans"/>
</dbReference>
<sequence>MKLITISVPAYNEQESITTLYETIVNVMDSIKDKYTFELLFINDGSKDKTLEIVKQLHKEDNRVGFVDLSRNYGKEIAMAAGFDYAKGDAVITMDADLQHPPELIKEMIELWELGYEDVYARRNKRHGESWLKKATSKWYYKTLQKVTKTPVLPDTGDFRLLDRRCVDALKKLRETQRYTKGLYNWIGFKKVEVTFDAAPRHAGETKWNYRSLINLALEGITSYTTLPLRLSTIAGFAISLGTFIYLIYIVIKTLIVGSDVSGFPTLMITILFLGGIQLISIGIIGEYLGRIFNEVKKRPLYFVEEYNGEKEDIV</sequence>
<evidence type="ECO:0000256" key="6">
    <source>
        <dbReference type="ARBA" id="ARBA00022989"/>
    </source>
</evidence>
<feature type="transmembrane region" description="Helical" evidence="9">
    <location>
        <begin position="264"/>
        <end position="289"/>
    </location>
</feature>
<dbReference type="PANTHER" id="PTHR48090:SF8">
    <property type="entry name" value="GLYCOSYLTRANSFERASE CSBB-RELATED"/>
    <property type="match status" value="1"/>
</dbReference>
<comment type="subcellular location">
    <subcellularLocation>
        <location evidence="1">Cell membrane</location>
        <topology evidence="1">Multi-pass membrane protein</topology>
    </subcellularLocation>
</comment>
<gene>
    <name evidence="11" type="ordered locus">LMRG_01697</name>
</gene>
<evidence type="ECO:0000256" key="9">
    <source>
        <dbReference type="SAM" id="Phobius"/>
    </source>
</evidence>
<evidence type="ECO:0000256" key="2">
    <source>
        <dbReference type="ARBA" id="ARBA00022475"/>
    </source>
</evidence>
<feature type="transmembrane region" description="Helical" evidence="9">
    <location>
        <begin position="231"/>
        <end position="252"/>
    </location>
</feature>
<reference evidence="12" key="1">
    <citation type="submission" date="2010-04" db="EMBL/GenBank/DDBJ databases">
        <title>The genome sequence of Listeria monocytogenes strain 10403S.</title>
        <authorList>
            <consortium name="The Broad Institute Genome Sequencing Platform"/>
            <consortium name="The Broad Institute Genome Sequencing Center for Infectious Disease."/>
            <person name="Borowsky M."/>
            <person name="Borodovsky M."/>
            <person name="Young S.K."/>
            <person name="Zeng Q."/>
            <person name="Koehrsen M."/>
            <person name="Fitzgerald M."/>
            <person name="Wiedmann M."/>
            <person name="Swaminathan B."/>
            <person name="Lauer P."/>
            <person name="Portnoy D."/>
            <person name="Cossart P."/>
            <person name="Buchrieser C."/>
            <person name="Higgins D."/>
            <person name="Abouelleil A."/>
            <person name="Alvarado L."/>
            <person name="Arachchi H.M."/>
            <person name="Berlin A."/>
            <person name="Borenstein D."/>
            <person name="Brown A."/>
            <person name="Chapman S.B."/>
            <person name="Chen Z."/>
            <person name="Dunbar C.D."/>
            <person name="Engels R."/>
            <person name="Freedman E."/>
            <person name="Gearin G."/>
            <person name="Gellesch M."/>
            <person name="Goldberg J."/>
            <person name="Griggs A."/>
            <person name="Gujja S."/>
            <person name="Heilman E."/>
            <person name="Heiman D."/>
            <person name="Howarth C."/>
            <person name="Jen D."/>
            <person name="Larson L."/>
            <person name="Lui A."/>
            <person name="MacDonald J."/>
            <person name="Mehta T."/>
            <person name="Montmayeur A."/>
            <person name="Neiman D."/>
            <person name="Park D."/>
            <person name="Pearson M."/>
            <person name="Priest M."/>
            <person name="Richards J."/>
            <person name="Roberts A."/>
            <person name="Saif S."/>
            <person name="Shea T."/>
            <person name="Shenoy N."/>
            <person name="Sisk P."/>
            <person name="Stolte C."/>
            <person name="Sykes S."/>
            <person name="Walk T."/>
            <person name="White J."/>
            <person name="Yandava C."/>
            <person name="Haas B."/>
            <person name="Nusbaum C."/>
            <person name="Birren B."/>
        </authorList>
    </citation>
    <scope>NUCLEOTIDE SEQUENCE [LARGE SCALE GENOMIC DNA]</scope>
    <source>
        <strain evidence="12">10403S</strain>
    </source>
</reference>
<dbReference type="Proteomes" id="UP000001288">
    <property type="component" value="Chromosome"/>
</dbReference>
<keyword evidence="2" id="KW-1003">Cell membrane</keyword>
<accession>A0A0H3GNC4</accession>
<dbReference type="Pfam" id="PF00535">
    <property type="entry name" value="Glycos_transf_2"/>
    <property type="match status" value="1"/>
</dbReference>
<dbReference type="Gene3D" id="3.90.550.10">
    <property type="entry name" value="Spore Coat Polysaccharide Biosynthesis Protein SpsA, Chain A"/>
    <property type="match status" value="1"/>
</dbReference>
<dbReference type="GO" id="GO:0016757">
    <property type="term" value="F:glycosyltransferase activity"/>
    <property type="evidence" value="ECO:0007669"/>
    <property type="project" value="UniProtKB-KW"/>
</dbReference>
<evidence type="ECO:0000256" key="4">
    <source>
        <dbReference type="ARBA" id="ARBA00022679"/>
    </source>
</evidence>
<feature type="domain" description="Glycosyltransferase 2-like" evidence="10">
    <location>
        <begin position="6"/>
        <end position="167"/>
    </location>
</feature>
<dbReference type="CDD" id="cd04187">
    <property type="entry name" value="DPM1_like_bac"/>
    <property type="match status" value="1"/>
</dbReference>
<evidence type="ECO:0000313" key="12">
    <source>
        <dbReference type="Proteomes" id="UP000001288"/>
    </source>
</evidence>
<evidence type="ECO:0000259" key="10">
    <source>
        <dbReference type="Pfam" id="PF00535"/>
    </source>
</evidence>
<comment type="similarity">
    <text evidence="8">Belongs to the glycosyltransferase 2 family. GtrB subfamily.</text>
</comment>
<dbReference type="AlphaFoldDB" id="A0A0H3GNC4"/>
<dbReference type="RefSeq" id="WP_003724106.1">
    <property type="nucleotide sequence ID" value="NC_017544.1"/>
</dbReference>
<organism evidence="11 12">
    <name type="scientific">Listeria monocytogenes serotype 1/2a (strain 10403S)</name>
    <dbReference type="NCBI Taxonomy" id="393133"/>
    <lineage>
        <taxon>Bacteria</taxon>
        <taxon>Bacillati</taxon>
        <taxon>Bacillota</taxon>
        <taxon>Bacilli</taxon>
        <taxon>Bacillales</taxon>
        <taxon>Listeriaceae</taxon>
        <taxon>Listeria</taxon>
    </lineage>
</organism>
<dbReference type="SUPFAM" id="SSF53448">
    <property type="entry name" value="Nucleotide-diphospho-sugar transferases"/>
    <property type="match status" value="1"/>
</dbReference>
<dbReference type="InterPro" id="IPR001173">
    <property type="entry name" value="Glyco_trans_2-like"/>
</dbReference>
<name>A0A0H3GNC4_LISM4</name>
<protein>
    <recommendedName>
        <fullName evidence="10">Glycosyltransferase 2-like domain-containing protein</fullName>
    </recommendedName>
</protein>
<dbReference type="GO" id="GO:0005886">
    <property type="term" value="C:plasma membrane"/>
    <property type="evidence" value="ECO:0007669"/>
    <property type="project" value="UniProtKB-SubCell"/>
</dbReference>
<evidence type="ECO:0000256" key="7">
    <source>
        <dbReference type="ARBA" id="ARBA00023136"/>
    </source>
</evidence>
<keyword evidence="6 9" id="KW-1133">Transmembrane helix</keyword>
<evidence type="ECO:0000256" key="8">
    <source>
        <dbReference type="ARBA" id="ARBA00038152"/>
    </source>
</evidence>
<dbReference type="FunFam" id="3.90.550.10:FF:000079">
    <property type="entry name" value="Probable glycosyl transferase"/>
    <property type="match status" value="1"/>
</dbReference>
<evidence type="ECO:0000256" key="1">
    <source>
        <dbReference type="ARBA" id="ARBA00004651"/>
    </source>
</evidence>
<evidence type="ECO:0000256" key="3">
    <source>
        <dbReference type="ARBA" id="ARBA00022676"/>
    </source>
</evidence>